<dbReference type="InterPro" id="IPR000182">
    <property type="entry name" value="GNAT_dom"/>
</dbReference>
<organism evidence="2 3">
    <name type="scientific">Aliicoccus persicus</name>
    <dbReference type="NCBI Taxonomy" id="930138"/>
    <lineage>
        <taxon>Bacteria</taxon>
        <taxon>Bacillati</taxon>
        <taxon>Bacillota</taxon>
        <taxon>Bacilli</taxon>
        <taxon>Bacillales</taxon>
        <taxon>Staphylococcaceae</taxon>
        <taxon>Aliicoccus</taxon>
    </lineage>
</organism>
<dbReference type="InterPro" id="IPR051556">
    <property type="entry name" value="N-term/lysine_N-AcTrnsfr"/>
</dbReference>
<dbReference type="InterPro" id="IPR016181">
    <property type="entry name" value="Acyl_CoA_acyltransferase"/>
</dbReference>
<dbReference type="GO" id="GO:0031415">
    <property type="term" value="C:NatA complex"/>
    <property type="evidence" value="ECO:0007669"/>
    <property type="project" value="TreeGrafter"/>
</dbReference>
<dbReference type="CDD" id="cd04301">
    <property type="entry name" value="NAT_SF"/>
    <property type="match status" value="1"/>
</dbReference>
<protein>
    <submittedName>
        <fullName evidence="2">Acetyltransferase (GNAT) family protein</fullName>
    </submittedName>
</protein>
<evidence type="ECO:0000259" key="1">
    <source>
        <dbReference type="PROSITE" id="PS51186"/>
    </source>
</evidence>
<keyword evidence="3" id="KW-1185">Reference proteome</keyword>
<accession>A0A662Z3N2</accession>
<keyword evidence="2" id="KW-0808">Transferase</keyword>
<dbReference type="PANTHER" id="PTHR42919:SF20">
    <property type="entry name" value="GCN5-RELATED N-ACETYLTRANSFERASE 10, CHLOROPLASTIC"/>
    <property type="match status" value="1"/>
</dbReference>
<dbReference type="GO" id="GO:0007064">
    <property type="term" value="P:mitotic sister chromatid cohesion"/>
    <property type="evidence" value="ECO:0007669"/>
    <property type="project" value="TreeGrafter"/>
</dbReference>
<dbReference type="AlphaFoldDB" id="A0A662Z3N2"/>
<dbReference type="GO" id="GO:0008080">
    <property type="term" value="F:N-acetyltransferase activity"/>
    <property type="evidence" value="ECO:0007669"/>
    <property type="project" value="TreeGrafter"/>
</dbReference>
<dbReference type="Pfam" id="PF00583">
    <property type="entry name" value="Acetyltransf_1"/>
    <property type="match status" value="1"/>
</dbReference>
<dbReference type="RefSeq" id="WP_180366216.1">
    <property type="nucleotide sequence ID" value="NZ_FOIT01000002.1"/>
</dbReference>
<reference evidence="2 3" key="1">
    <citation type="submission" date="2016-10" db="EMBL/GenBank/DDBJ databases">
        <authorList>
            <person name="Varghese N."/>
            <person name="Submissions S."/>
        </authorList>
    </citation>
    <scope>NUCLEOTIDE SEQUENCE [LARGE SCALE GENOMIC DNA]</scope>
    <source>
        <strain evidence="2 3">IBRC-M10081</strain>
    </source>
</reference>
<feature type="domain" description="N-acetyltransferase" evidence="1">
    <location>
        <begin position="151"/>
        <end position="286"/>
    </location>
</feature>
<name>A0A662Z3N2_9STAP</name>
<proteinExistence type="predicted"/>
<evidence type="ECO:0000313" key="2">
    <source>
        <dbReference type="EMBL" id="SEV93918.1"/>
    </source>
</evidence>
<dbReference type="Gene3D" id="3.40.630.30">
    <property type="match status" value="1"/>
</dbReference>
<dbReference type="EMBL" id="FOIT01000002">
    <property type="protein sequence ID" value="SEV93918.1"/>
    <property type="molecule type" value="Genomic_DNA"/>
</dbReference>
<dbReference type="SUPFAM" id="SSF55729">
    <property type="entry name" value="Acyl-CoA N-acyltransferases (Nat)"/>
    <property type="match status" value="1"/>
</dbReference>
<evidence type="ECO:0000313" key="3">
    <source>
        <dbReference type="Proteomes" id="UP000243605"/>
    </source>
</evidence>
<dbReference type="PROSITE" id="PS51186">
    <property type="entry name" value="GNAT"/>
    <property type="match status" value="1"/>
</dbReference>
<dbReference type="PANTHER" id="PTHR42919">
    <property type="entry name" value="N-ALPHA-ACETYLTRANSFERASE"/>
    <property type="match status" value="1"/>
</dbReference>
<dbReference type="Proteomes" id="UP000243605">
    <property type="component" value="Unassembled WGS sequence"/>
</dbReference>
<sequence length="286" mass="33084">MNFVKGYPIDKLVDYIAELSNENKHRIEYMDNHPDSIRFEIEHIAIDNPEIETVYVAEEDGEIECLFIFDASGAHTEVIGPFTKGYDIAMMQKLFAFALGHLIAHMKYLEFAINGDNAVALLFVEEIGAVLYEENYVLVLPRESYKMNDAPQVSVMEEHELDSVEQLFGRVFPDYRFNYYPETDVEEHLVQVTHNDENNVIGFIHTVVKEEFNDGLISYLGVDERARNQGLGSELMNAGLKIIFQHDDITEAYLRIDVNDMITEKFYENFGFETSIHTKIYRLKLI</sequence>
<gene>
    <name evidence="2" type="ORF">SAMN05192557_0892</name>
</gene>